<sequence>MYKLFSLVLLFISVNVYAQTTIKGIVKNQDNEPIPYCSIGMKNATIGTISDENGNYKLSIPDSLNNEIVFSAIGHTEKKQYKNELIKNGNIVLEYHSTALKAVVISHKKMKEKLIGQKSRPMLTFSKMFNQNVPTIEQGNIFDIEPKTRLKSYSFYVIPSSKYQQITLKLNIYGVENSIPGNTLLSQNIVYTATTTGWQKIDLSPYNLVFNDLKQIAVTLQLVDYKPLDNVDFVFGVSAKKSLSKNLLFRYQSQGKWEKNDGVFITNLEVAYLRHNEDNEQ</sequence>
<dbReference type="RefSeq" id="WP_243361046.1">
    <property type="nucleotide sequence ID" value="NZ_JALGBH010000001.1"/>
</dbReference>
<dbReference type="SUPFAM" id="SSF49464">
    <property type="entry name" value="Carboxypeptidase regulatory domain-like"/>
    <property type="match status" value="1"/>
</dbReference>
<keyword evidence="1" id="KW-0732">Signal</keyword>
<protein>
    <submittedName>
        <fullName evidence="2">Carboxypeptidase-like regulatory domain-containing protein</fullName>
    </submittedName>
</protein>
<dbReference type="Pfam" id="PF13715">
    <property type="entry name" value="CarbopepD_reg_2"/>
    <property type="match status" value="1"/>
</dbReference>
<feature type="signal peptide" evidence="1">
    <location>
        <begin position="1"/>
        <end position="18"/>
    </location>
</feature>
<dbReference type="EMBL" id="JALGBH010000001">
    <property type="protein sequence ID" value="MCJ0742534.1"/>
    <property type="molecule type" value="Genomic_DNA"/>
</dbReference>
<name>A0ABS9ZW56_9SPHI</name>
<gene>
    <name evidence="2" type="ORF">MMF97_07415</name>
</gene>
<dbReference type="InterPro" id="IPR008969">
    <property type="entry name" value="CarboxyPept-like_regulatory"/>
</dbReference>
<evidence type="ECO:0000256" key="1">
    <source>
        <dbReference type="SAM" id="SignalP"/>
    </source>
</evidence>
<feature type="chain" id="PRO_5047371024" evidence="1">
    <location>
        <begin position="19"/>
        <end position="281"/>
    </location>
</feature>
<proteinExistence type="predicted"/>
<comment type="caution">
    <text evidence="2">The sequence shown here is derived from an EMBL/GenBank/DDBJ whole genome shotgun (WGS) entry which is preliminary data.</text>
</comment>
<dbReference type="Gene3D" id="2.60.40.1120">
    <property type="entry name" value="Carboxypeptidase-like, regulatory domain"/>
    <property type="match status" value="1"/>
</dbReference>
<dbReference type="Proteomes" id="UP001165460">
    <property type="component" value="Unassembled WGS sequence"/>
</dbReference>
<reference evidence="2" key="1">
    <citation type="submission" date="2022-03" db="EMBL/GenBank/DDBJ databases">
        <authorList>
            <person name="Woo C.Y."/>
        </authorList>
    </citation>
    <scope>NUCLEOTIDE SEQUENCE</scope>
    <source>
        <strain evidence="2">CYS-01</strain>
    </source>
</reference>
<evidence type="ECO:0000313" key="2">
    <source>
        <dbReference type="EMBL" id="MCJ0742534.1"/>
    </source>
</evidence>
<keyword evidence="3" id="KW-1185">Reference proteome</keyword>
<accession>A0ABS9ZW56</accession>
<evidence type="ECO:0000313" key="3">
    <source>
        <dbReference type="Proteomes" id="UP001165460"/>
    </source>
</evidence>
<organism evidence="2 3">
    <name type="scientific">Pedobacter montanisoli</name>
    <dbReference type="NCBI Taxonomy" id="2923277"/>
    <lineage>
        <taxon>Bacteria</taxon>
        <taxon>Pseudomonadati</taxon>
        <taxon>Bacteroidota</taxon>
        <taxon>Sphingobacteriia</taxon>
        <taxon>Sphingobacteriales</taxon>
        <taxon>Sphingobacteriaceae</taxon>
        <taxon>Pedobacter</taxon>
    </lineage>
</organism>